<dbReference type="Pfam" id="PF12787">
    <property type="entry name" value="EcsC"/>
    <property type="match status" value="1"/>
</dbReference>
<organism evidence="1 2">
    <name type="scientific">Shouchella clausii</name>
    <name type="common">Alkalihalobacillus clausii</name>
    <dbReference type="NCBI Taxonomy" id="79880"/>
    <lineage>
        <taxon>Bacteria</taxon>
        <taxon>Bacillati</taxon>
        <taxon>Bacillota</taxon>
        <taxon>Bacilli</taxon>
        <taxon>Bacillales</taxon>
        <taxon>Bacillaceae</taxon>
        <taxon>Shouchella</taxon>
    </lineage>
</organism>
<dbReference type="RefSeq" id="WP_095239670.1">
    <property type="nucleotide sequence ID" value="NZ_CP155469.1"/>
</dbReference>
<comment type="caution">
    <text evidence="1">The sequence shown here is derived from an EMBL/GenBank/DDBJ whole genome shotgun (WGS) entry which is preliminary data.</text>
</comment>
<dbReference type="PANTHER" id="PTHR41260:SF1">
    <property type="entry name" value="PROTEIN ECSC"/>
    <property type="match status" value="1"/>
</dbReference>
<dbReference type="EMBL" id="NPBS01000148">
    <property type="protein sequence ID" value="PAF23794.1"/>
    <property type="molecule type" value="Genomic_DNA"/>
</dbReference>
<dbReference type="PANTHER" id="PTHR41260">
    <property type="entry name" value="PROTEIN ECSC"/>
    <property type="match status" value="1"/>
</dbReference>
<evidence type="ECO:0008006" key="3">
    <source>
        <dbReference type="Google" id="ProtNLM"/>
    </source>
</evidence>
<sequence length="236" mass="27395">MYEKEVEEELRRWQRRIKKRPSRLSSKTKEWQNKINDRLPAVYHQTATICVQKTIEAVLAGNTFVTKEPEEKPMTLKECDDEVRRLFQLYRRTAVFEGIGTGAGGVLLGLSDFPLLLSIKFKALFATAAAYGYSPKEESERQLILLIFQLAYSSGDDRAELLEAISDHLEQRLLETDWQALQLRYRDYIDVPKMFQLIPGFGAFVGGAVNHTLLEKLEETAMNVYRMRWLNRLKMQ</sequence>
<reference evidence="1 2" key="1">
    <citation type="submission" date="2017-07" db="EMBL/GenBank/DDBJ databases">
        <title>Isolation and whole genome analysis of endospore-forming bacteria from heroin.</title>
        <authorList>
            <person name="Kalinowski J."/>
            <person name="Ahrens B."/>
            <person name="Al-Dilaimi A."/>
            <person name="Winkler A."/>
            <person name="Wibberg D."/>
            <person name="Schleenbecker U."/>
            <person name="Ruckert C."/>
            <person name="Wolfel R."/>
            <person name="Grass G."/>
        </authorList>
    </citation>
    <scope>NUCLEOTIDE SEQUENCE [LARGE SCALE GENOMIC DNA]</scope>
    <source>
        <strain evidence="1 2">7523-2</strain>
    </source>
</reference>
<dbReference type="Proteomes" id="UP000216133">
    <property type="component" value="Unassembled WGS sequence"/>
</dbReference>
<evidence type="ECO:0000313" key="2">
    <source>
        <dbReference type="Proteomes" id="UP000216133"/>
    </source>
</evidence>
<proteinExistence type="predicted"/>
<gene>
    <name evidence="1" type="ORF">CHH61_22065</name>
</gene>
<protein>
    <recommendedName>
        <fullName evidence="3">EcsC family protein</fullName>
    </recommendedName>
</protein>
<dbReference type="InterPro" id="IPR024787">
    <property type="entry name" value="EcsC"/>
</dbReference>
<evidence type="ECO:0000313" key="1">
    <source>
        <dbReference type="EMBL" id="PAF23794.1"/>
    </source>
</evidence>
<accession>A0A268RU41</accession>
<name>A0A268RU41_SHOCL</name>
<dbReference type="AlphaFoldDB" id="A0A268RU41"/>